<accession>A0A1I1DJ88</accession>
<reference evidence="2" key="1">
    <citation type="submission" date="2016-10" db="EMBL/GenBank/DDBJ databases">
        <authorList>
            <person name="Varghese N."/>
            <person name="Submissions S."/>
        </authorList>
    </citation>
    <scope>NUCLEOTIDE SEQUENCE [LARGE SCALE GENOMIC DNA]</scope>
    <source>
        <strain evidence="2">DSM 13078</strain>
    </source>
</reference>
<dbReference type="InterPro" id="IPR047676">
    <property type="entry name" value="FxLYD_dom"/>
</dbReference>
<protein>
    <recommendedName>
        <fullName evidence="3">DUF3426 domain-containing protein</fullName>
    </recommendedName>
</protein>
<keyword evidence="2" id="KW-1185">Reference proteome</keyword>
<dbReference type="PROSITE" id="PS51257">
    <property type="entry name" value="PROKAR_LIPOPROTEIN"/>
    <property type="match status" value="1"/>
</dbReference>
<dbReference type="OrthoDB" id="308235at2157"/>
<gene>
    <name evidence="1" type="ORF">SAMN05444422_101702</name>
</gene>
<dbReference type="NCBIfam" id="NF038353">
    <property type="entry name" value="FxLYD_dom"/>
    <property type="match status" value="1"/>
</dbReference>
<dbReference type="Proteomes" id="UP000199161">
    <property type="component" value="Unassembled WGS sequence"/>
</dbReference>
<organism evidence="1 2">
    <name type="scientific">Natronobacterium haloterrestre</name>
    <name type="common">Halobiforma haloterrestris</name>
    <dbReference type="NCBI Taxonomy" id="148448"/>
    <lineage>
        <taxon>Archaea</taxon>
        <taxon>Methanobacteriati</taxon>
        <taxon>Methanobacteriota</taxon>
        <taxon>Stenosarchaea group</taxon>
        <taxon>Halobacteria</taxon>
        <taxon>Halobacteriales</taxon>
        <taxon>Natrialbaceae</taxon>
        <taxon>Natronobacterium</taxon>
    </lineage>
</organism>
<evidence type="ECO:0000313" key="2">
    <source>
        <dbReference type="Proteomes" id="UP000199161"/>
    </source>
</evidence>
<dbReference type="RefSeq" id="WP_089785341.1">
    <property type="nucleotide sequence ID" value="NZ_FOKW01000001.1"/>
</dbReference>
<dbReference type="AlphaFoldDB" id="A0A1I1DJ88"/>
<proteinExistence type="predicted"/>
<name>A0A1I1DJ88_NATHA</name>
<dbReference type="EMBL" id="FOKW01000001">
    <property type="protein sequence ID" value="SFB74904.1"/>
    <property type="molecule type" value="Genomic_DNA"/>
</dbReference>
<sequence length="133" mass="14773">MHRRAFLPLALGPLAAGVGAGCLEYLDDDGEEITDPGDVEIVWHDLVRDDPGTEDERVAVWGIVRNVGDRTLTYIEIRATFFGPDDEELESVIENVDEDVSSGEEWAVEVEFPHFGERAAEVERYELEPATGV</sequence>
<evidence type="ECO:0000313" key="1">
    <source>
        <dbReference type="EMBL" id="SFB74904.1"/>
    </source>
</evidence>
<evidence type="ECO:0008006" key="3">
    <source>
        <dbReference type="Google" id="ProtNLM"/>
    </source>
</evidence>